<dbReference type="Pfam" id="PF01494">
    <property type="entry name" value="FAD_binding_3"/>
    <property type="match status" value="1"/>
</dbReference>
<dbReference type="EMBL" id="BAABBA010000008">
    <property type="protein sequence ID" value="GAA4287499.1"/>
    <property type="molecule type" value="Genomic_DNA"/>
</dbReference>
<evidence type="ECO:0000259" key="7">
    <source>
        <dbReference type="Pfam" id="PF01494"/>
    </source>
</evidence>
<evidence type="ECO:0000256" key="4">
    <source>
        <dbReference type="ARBA" id="ARBA00023002"/>
    </source>
</evidence>
<keyword evidence="9" id="KW-1185">Reference proteome</keyword>
<dbReference type="PANTHER" id="PTHR13789:SF318">
    <property type="entry name" value="GERANYLGERANYL DIPHOSPHATE REDUCTASE"/>
    <property type="match status" value="1"/>
</dbReference>
<name>A0ABP8EU38_9MICO</name>
<evidence type="ECO:0000256" key="1">
    <source>
        <dbReference type="ARBA" id="ARBA00001974"/>
    </source>
</evidence>
<evidence type="ECO:0000313" key="9">
    <source>
        <dbReference type="Proteomes" id="UP001499841"/>
    </source>
</evidence>
<dbReference type="RefSeq" id="WP_345040235.1">
    <property type="nucleotide sequence ID" value="NZ_BAABBA010000008.1"/>
</dbReference>
<feature type="compositionally biased region" description="Low complexity" evidence="6">
    <location>
        <begin position="410"/>
        <end position="423"/>
    </location>
</feature>
<feature type="region of interest" description="Disordered" evidence="6">
    <location>
        <begin position="399"/>
        <end position="423"/>
    </location>
</feature>
<evidence type="ECO:0000313" key="8">
    <source>
        <dbReference type="EMBL" id="GAA4287499.1"/>
    </source>
</evidence>
<keyword evidence="5" id="KW-0503">Monooxygenase</keyword>
<dbReference type="Proteomes" id="UP001499841">
    <property type="component" value="Unassembled WGS sequence"/>
</dbReference>
<dbReference type="InterPro" id="IPR050493">
    <property type="entry name" value="FAD-dep_Monooxygenase_BioMet"/>
</dbReference>
<keyword evidence="3" id="KW-0274">FAD</keyword>
<comment type="caution">
    <text evidence="8">The sequence shown here is derived from an EMBL/GenBank/DDBJ whole genome shotgun (WGS) entry which is preliminary data.</text>
</comment>
<protein>
    <submittedName>
        <fullName evidence="8">3-hydroxybenzoate 6-hydroxylase</fullName>
    </submittedName>
</protein>
<reference evidence="9" key="1">
    <citation type="journal article" date="2019" name="Int. J. Syst. Evol. Microbiol.">
        <title>The Global Catalogue of Microorganisms (GCM) 10K type strain sequencing project: providing services to taxonomists for standard genome sequencing and annotation.</title>
        <authorList>
            <consortium name="The Broad Institute Genomics Platform"/>
            <consortium name="The Broad Institute Genome Sequencing Center for Infectious Disease"/>
            <person name="Wu L."/>
            <person name="Ma J."/>
        </authorList>
    </citation>
    <scope>NUCLEOTIDE SEQUENCE [LARGE SCALE GENOMIC DNA]</scope>
    <source>
        <strain evidence="9">JCM 17459</strain>
    </source>
</reference>
<evidence type="ECO:0000256" key="2">
    <source>
        <dbReference type="ARBA" id="ARBA00022630"/>
    </source>
</evidence>
<evidence type="ECO:0000256" key="6">
    <source>
        <dbReference type="SAM" id="MobiDB-lite"/>
    </source>
</evidence>
<evidence type="ECO:0000256" key="3">
    <source>
        <dbReference type="ARBA" id="ARBA00022827"/>
    </source>
</evidence>
<feature type="domain" description="FAD-binding" evidence="7">
    <location>
        <begin position="5"/>
        <end position="349"/>
    </location>
</feature>
<dbReference type="PRINTS" id="PR00420">
    <property type="entry name" value="RNGMNOXGNASE"/>
</dbReference>
<dbReference type="InterPro" id="IPR036188">
    <property type="entry name" value="FAD/NAD-bd_sf"/>
</dbReference>
<dbReference type="SUPFAM" id="SSF54373">
    <property type="entry name" value="FAD-linked reductases, C-terminal domain"/>
    <property type="match status" value="1"/>
</dbReference>
<sequence>MSTDQVIIAGGGIGGLGAALMLARKGLRVTVLEQAPEFAEVGAGLQLAPNITRMLDEVGVLEKILPLSVQPKRLVFMNAVSGEMLTTLDLVDARRRYGAPYIVLHRSDLLDALREAAEAEPNVVLRTDHRVTKVEDRGDSVVVTCANGAALTGQLLIGADGLHSVVRKEIVQDEPVPSGYVAYRGAVPVEDVDRRMDMDDVVVWMGPGLHLVQYPVRAGKLYNQVAVFRSQEYLEGKEDWGTPEELDRTYAGMCEQVRVAIPSLGRIKRWPMADREPLTNWTKGRISLLGDAAHAMLQYLAQGAGQSLLDGASISTALSTLGDGAWAREDVDRALARYESERVEAAGNVQSTARVWGDIWHVDSHVPMILRDEAFRRRDTYDYHLVDWLYGPVREGADAGNVPQPVGGDAPAEATSAPTPAHA</sequence>
<proteinExistence type="predicted"/>
<dbReference type="SUPFAM" id="SSF51905">
    <property type="entry name" value="FAD/NAD(P)-binding domain"/>
    <property type="match status" value="1"/>
</dbReference>
<dbReference type="PANTHER" id="PTHR13789">
    <property type="entry name" value="MONOOXYGENASE"/>
    <property type="match status" value="1"/>
</dbReference>
<keyword evidence="4" id="KW-0560">Oxidoreductase</keyword>
<evidence type="ECO:0000256" key="5">
    <source>
        <dbReference type="ARBA" id="ARBA00023033"/>
    </source>
</evidence>
<organism evidence="8 9">
    <name type="scientific">Georgenia daeguensis</name>
    <dbReference type="NCBI Taxonomy" id="908355"/>
    <lineage>
        <taxon>Bacteria</taxon>
        <taxon>Bacillati</taxon>
        <taxon>Actinomycetota</taxon>
        <taxon>Actinomycetes</taxon>
        <taxon>Micrococcales</taxon>
        <taxon>Bogoriellaceae</taxon>
        <taxon>Georgenia</taxon>
    </lineage>
</organism>
<gene>
    <name evidence="8" type="ORF">GCM10022262_18580</name>
</gene>
<accession>A0ABP8EU38</accession>
<comment type="cofactor">
    <cofactor evidence="1">
        <name>FAD</name>
        <dbReference type="ChEBI" id="CHEBI:57692"/>
    </cofactor>
</comment>
<keyword evidence="2" id="KW-0285">Flavoprotein</keyword>
<dbReference type="InterPro" id="IPR002938">
    <property type="entry name" value="FAD-bd"/>
</dbReference>
<dbReference type="Gene3D" id="3.50.50.60">
    <property type="entry name" value="FAD/NAD(P)-binding domain"/>
    <property type="match status" value="1"/>
</dbReference>